<evidence type="ECO:0000256" key="4">
    <source>
        <dbReference type="ARBA" id="ARBA00022695"/>
    </source>
</evidence>
<comment type="catalytic activity">
    <reaction evidence="12">
        <text>L-tyrosyl-[protein] + ATP = O-(5'-adenylyl)-L-tyrosyl-[protein] + diphosphate</text>
        <dbReference type="Rhea" id="RHEA:54288"/>
        <dbReference type="Rhea" id="RHEA-COMP:10136"/>
        <dbReference type="Rhea" id="RHEA-COMP:13846"/>
        <dbReference type="ChEBI" id="CHEBI:30616"/>
        <dbReference type="ChEBI" id="CHEBI:33019"/>
        <dbReference type="ChEBI" id="CHEBI:46858"/>
        <dbReference type="ChEBI" id="CHEBI:83624"/>
        <dbReference type="EC" id="2.7.7.108"/>
    </reaction>
</comment>
<evidence type="ECO:0000256" key="12">
    <source>
        <dbReference type="ARBA" id="ARBA00048696"/>
    </source>
</evidence>
<dbReference type="SUPFAM" id="SSF81301">
    <property type="entry name" value="Nucleotidyltransferase"/>
    <property type="match status" value="1"/>
</dbReference>
<comment type="cofactor">
    <cofactor evidence="1">
        <name>Mg(2+)</name>
        <dbReference type="ChEBI" id="CHEBI:18420"/>
    </cofactor>
</comment>
<evidence type="ECO:0000256" key="10">
    <source>
        <dbReference type="ARBA" id="ARBA00038276"/>
    </source>
</evidence>
<gene>
    <name evidence="14" type="ORF">AMQ74_01476</name>
</gene>
<comment type="similarity">
    <text evidence="10">Belongs to the MntA antitoxin family.</text>
</comment>
<dbReference type="PATRIC" id="fig|1705564.3.peg.1559"/>
<evidence type="ECO:0000259" key="13">
    <source>
        <dbReference type="Pfam" id="PF01909"/>
    </source>
</evidence>
<keyword evidence="8" id="KW-0460">Magnesium</keyword>
<dbReference type="PANTHER" id="PTHR33571:SF14">
    <property type="entry name" value="PROTEIN ADENYLYLTRANSFERASE MJ0435-RELATED"/>
    <property type="match status" value="1"/>
</dbReference>
<dbReference type="AlphaFoldDB" id="A0A150IVX3"/>
<evidence type="ECO:0000256" key="6">
    <source>
        <dbReference type="ARBA" id="ARBA00022741"/>
    </source>
</evidence>
<dbReference type="GO" id="GO:0046872">
    <property type="term" value="F:metal ion binding"/>
    <property type="evidence" value="ECO:0007669"/>
    <property type="project" value="UniProtKB-KW"/>
</dbReference>
<reference evidence="14 15" key="1">
    <citation type="journal article" date="2016" name="ISME J.">
        <title>Chasing the elusive Euryarchaeota class WSA2: genomes reveal a uniquely fastidious methyl-reducing methanogen.</title>
        <authorList>
            <person name="Nobu M.K."/>
            <person name="Narihiro T."/>
            <person name="Kuroda K."/>
            <person name="Mei R."/>
            <person name="Liu W.T."/>
        </authorList>
    </citation>
    <scope>NUCLEOTIDE SEQUENCE [LARGE SCALE GENOMIC DNA]</scope>
    <source>
        <strain evidence="14">U1lsi0528_Bin089</strain>
    </source>
</reference>
<evidence type="ECO:0000256" key="11">
    <source>
        <dbReference type="ARBA" id="ARBA00047518"/>
    </source>
</evidence>
<evidence type="ECO:0000313" key="14">
    <source>
        <dbReference type="EMBL" id="KYC49149.1"/>
    </source>
</evidence>
<evidence type="ECO:0000256" key="7">
    <source>
        <dbReference type="ARBA" id="ARBA00022840"/>
    </source>
</evidence>
<evidence type="ECO:0000256" key="2">
    <source>
        <dbReference type="ARBA" id="ARBA00022649"/>
    </source>
</evidence>
<name>A0A150IVX3_9EURY</name>
<dbReference type="GO" id="GO:0005524">
    <property type="term" value="F:ATP binding"/>
    <property type="evidence" value="ECO:0007669"/>
    <property type="project" value="UniProtKB-KW"/>
</dbReference>
<comment type="caution">
    <text evidence="14">The sequence shown here is derived from an EMBL/GenBank/DDBJ whole genome shotgun (WGS) entry which is preliminary data.</text>
</comment>
<evidence type="ECO:0000256" key="5">
    <source>
        <dbReference type="ARBA" id="ARBA00022723"/>
    </source>
</evidence>
<keyword evidence="2" id="KW-1277">Toxin-antitoxin system</keyword>
<evidence type="ECO:0000256" key="9">
    <source>
        <dbReference type="ARBA" id="ARBA00034531"/>
    </source>
</evidence>
<dbReference type="EMBL" id="LNGD01000113">
    <property type="protein sequence ID" value="KYC49149.1"/>
    <property type="molecule type" value="Genomic_DNA"/>
</dbReference>
<dbReference type="GO" id="GO:0070733">
    <property type="term" value="F:AMPylase activity"/>
    <property type="evidence" value="ECO:0007669"/>
    <property type="project" value="UniProtKB-EC"/>
</dbReference>
<sequence length="227" mass="26393">MKEKTVAFHRKKIVYDHSQWELLDSIRKKAITVMEKISDFQPILYGSVARGDVHKNSDIDFFIEHMPETYLLEMALEDIGIKERCIIQATPWHLVKGSITLFGGETITFPITESKRKEIEFYYFGGAIELHDLVKGKRMPGVDKRLILIRPLEDGHMEEEITGREAEVSKILNVSIDIVRERIQVLSRRDKIGRTGVYLNRTLMKDESFEQVLKEICDKDSNVRRRG</sequence>
<keyword evidence="3 14" id="KW-0808">Transferase</keyword>
<dbReference type="InterPro" id="IPR002934">
    <property type="entry name" value="Polymerase_NTP_transf_dom"/>
</dbReference>
<keyword evidence="6" id="KW-0547">Nucleotide-binding</keyword>
<dbReference type="PIRSF" id="PIRSF005928">
    <property type="entry name" value="Nucleotidltrnsf"/>
    <property type="match status" value="1"/>
</dbReference>
<keyword evidence="4" id="KW-0548">Nucleotidyltransferase</keyword>
<accession>A0A150IVX3</accession>
<dbReference type="Proteomes" id="UP000075578">
    <property type="component" value="Unassembled WGS sequence"/>
</dbReference>
<dbReference type="InterPro" id="IPR052038">
    <property type="entry name" value="Type-VII_TA_antitoxin"/>
</dbReference>
<dbReference type="InterPro" id="IPR009185">
    <property type="entry name" value="Nucleotidl_trans"/>
</dbReference>
<dbReference type="Gene3D" id="3.30.460.10">
    <property type="entry name" value="Beta Polymerase, domain 2"/>
    <property type="match status" value="1"/>
</dbReference>
<dbReference type="CDD" id="cd05403">
    <property type="entry name" value="NT_KNTase_like"/>
    <property type="match status" value="1"/>
</dbReference>
<proteinExistence type="inferred from homology"/>
<keyword evidence="5" id="KW-0479">Metal-binding</keyword>
<evidence type="ECO:0000256" key="3">
    <source>
        <dbReference type="ARBA" id="ARBA00022679"/>
    </source>
</evidence>
<protein>
    <recommendedName>
        <fullName evidence="9">protein adenylyltransferase</fullName>
        <ecNumber evidence="9">2.7.7.108</ecNumber>
    </recommendedName>
</protein>
<organism evidence="14 15">
    <name type="scientific">Candidatus Methanofastidiosum methylothiophilum</name>
    <dbReference type="NCBI Taxonomy" id="1705564"/>
    <lineage>
        <taxon>Archaea</taxon>
        <taxon>Methanobacteriati</taxon>
        <taxon>Methanobacteriota</taxon>
        <taxon>Stenosarchaea group</taxon>
        <taxon>Candidatus Methanofastidiosia</taxon>
        <taxon>Candidatus Methanofastidiosales</taxon>
        <taxon>Candidatus Methanofastidiosaceae</taxon>
        <taxon>Candidatus Methanofastidiosum</taxon>
    </lineage>
</organism>
<feature type="domain" description="Polymerase nucleotidyl transferase" evidence="13">
    <location>
        <begin position="39"/>
        <end position="77"/>
    </location>
</feature>
<dbReference type="Pfam" id="PF01909">
    <property type="entry name" value="NTP_transf_2"/>
    <property type="match status" value="1"/>
</dbReference>
<evidence type="ECO:0000256" key="8">
    <source>
        <dbReference type="ARBA" id="ARBA00022842"/>
    </source>
</evidence>
<dbReference type="EC" id="2.7.7.108" evidence="9"/>
<dbReference type="PANTHER" id="PTHR33571">
    <property type="entry name" value="SSL8005 PROTEIN"/>
    <property type="match status" value="1"/>
</dbReference>
<dbReference type="InterPro" id="IPR043519">
    <property type="entry name" value="NT_sf"/>
</dbReference>
<evidence type="ECO:0000313" key="15">
    <source>
        <dbReference type="Proteomes" id="UP000075578"/>
    </source>
</evidence>
<comment type="catalytic activity">
    <reaction evidence="11">
        <text>O-(5'-adenylyl)-L-tyrosyl-[protein] + ATP = O-[5'-(adenylyl-(5'-&gt;3')-adenylyl)]-L-tyrosyl-[protein] + diphosphate</text>
        <dbReference type="Rhea" id="RHEA:66528"/>
        <dbReference type="Rhea" id="RHEA-COMP:13846"/>
        <dbReference type="Rhea" id="RHEA-COMP:17046"/>
        <dbReference type="ChEBI" id="CHEBI:30616"/>
        <dbReference type="ChEBI" id="CHEBI:33019"/>
        <dbReference type="ChEBI" id="CHEBI:83624"/>
        <dbReference type="ChEBI" id="CHEBI:167160"/>
    </reaction>
</comment>
<evidence type="ECO:0000256" key="1">
    <source>
        <dbReference type="ARBA" id="ARBA00001946"/>
    </source>
</evidence>
<keyword evidence="7" id="KW-0067">ATP-binding</keyword>